<evidence type="ECO:0000259" key="7">
    <source>
        <dbReference type="PROSITE" id="PS51144"/>
    </source>
</evidence>
<dbReference type="GO" id="GO:0008270">
    <property type="term" value="F:zinc ion binding"/>
    <property type="evidence" value="ECO:0007669"/>
    <property type="project" value="UniProtKB-UniRule"/>
</dbReference>
<dbReference type="Pfam" id="PF00194">
    <property type="entry name" value="Carb_anhydrase"/>
    <property type="match status" value="1"/>
</dbReference>
<dbReference type="GO" id="GO:0006730">
    <property type="term" value="P:one-carbon metabolic process"/>
    <property type="evidence" value="ECO:0007669"/>
    <property type="project" value="TreeGrafter"/>
</dbReference>
<dbReference type="InterPro" id="IPR018338">
    <property type="entry name" value="Carbonic_anhydrase_a-class_CS"/>
</dbReference>
<evidence type="ECO:0000256" key="3">
    <source>
        <dbReference type="ARBA" id="ARBA00022723"/>
    </source>
</evidence>
<dbReference type="Proteomes" id="UP001370490">
    <property type="component" value="Unassembled WGS sequence"/>
</dbReference>
<dbReference type="AlphaFoldDB" id="A0AAN8ZLT8"/>
<dbReference type="InterPro" id="IPR036398">
    <property type="entry name" value="CA_dom_sf"/>
</dbReference>
<dbReference type="SMART" id="SM01057">
    <property type="entry name" value="Carb_anhydrase"/>
    <property type="match status" value="1"/>
</dbReference>
<accession>A0AAN8ZLT8</accession>
<proteinExistence type="inferred from homology"/>
<dbReference type="PANTHER" id="PTHR18952:SF236">
    <property type="entry name" value="ALPHA CARBONIC ANHYDRASE 1, CHLOROPLASTIC"/>
    <property type="match status" value="1"/>
</dbReference>
<dbReference type="InterPro" id="IPR041891">
    <property type="entry name" value="Alpha_CA_prokaryot-like"/>
</dbReference>
<organism evidence="8 9">
    <name type="scientific">Dillenia turbinata</name>
    <dbReference type="NCBI Taxonomy" id="194707"/>
    <lineage>
        <taxon>Eukaryota</taxon>
        <taxon>Viridiplantae</taxon>
        <taxon>Streptophyta</taxon>
        <taxon>Embryophyta</taxon>
        <taxon>Tracheophyta</taxon>
        <taxon>Spermatophyta</taxon>
        <taxon>Magnoliopsida</taxon>
        <taxon>eudicotyledons</taxon>
        <taxon>Gunneridae</taxon>
        <taxon>Pentapetalae</taxon>
        <taxon>Dilleniales</taxon>
        <taxon>Dilleniaceae</taxon>
        <taxon>Dillenia</taxon>
    </lineage>
</organism>
<comment type="similarity">
    <text evidence="6">Belongs to the alpha-carbonic anhydrase family.</text>
</comment>
<gene>
    <name evidence="8" type="ORF">RJ641_027963</name>
</gene>
<dbReference type="EMBL" id="JBAMMX010000004">
    <property type="protein sequence ID" value="KAK6942586.1"/>
    <property type="molecule type" value="Genomic_DNA"/>
</dbReference>
<evidence type="ECO:0000313" key="8">
    <source>
        <dbReference type="EMBL" id="KAK6942586.1"/>
    </source>
</evidence>
<name>A0AAN8ZLT8_9MAGN</name>
<evidence type="ECO:0000256" key="2">
    <source>
        <dbReference type="ARBA" id="ARBA00012925"/>
    </source>
</evidence>
<comment type="function">
    <text evidence="6">Reversible hydration of carbon dioxide.</text>
</comment>
<sequence>MEDSQHAVQFGYSGSLGPQNWGSLSPAFAMCSTGKSQSPVNIVKDEAALDKNLKPLRRFYQAANATLVNNGFNIGVKYESNSGWLIVDGKNYSLVQMHWHSPSEHTIDGQRHPLELHLVHKTSEGDITVIGILFQYGDADPVLTKLQKSLKRLAEESAGNEQAHIPLGVIDTKQLRRKTRKYYRYVGSLTTPPCWENVIWNVLGKVRTISKNQVAALKAPLKRVFWENSRPTQPLNGRKINLYKELN</sequence>
<dbReference type="PROSITE" id="PS51144">
    <property type="entry name" value="ALPHA_CA_2"/>
    <property type="match status" value="1"/>
</dbReference>
<keyword evidence="4 6" id="KW-0862">Zinc</keyword>
<keyword evidence="3 6" id="KW-0479">Metal-binding</keyword>
<evidence type="ECO:0000256" key="6">
    <source>
        <dbReference type="RuleBase" id="RU367011"/>
    </source>
</evidence>
<dbReference type="InterPro" id="IPR001148">
    <property type="entry name" value="CA_dom"/>
</dbReference>
<comment type="caution">
    <text evidence="8">The sequence shown here is derived from an EMBL/GenBank/DDBJ whole genome shotgun (WGS) entry which is preliminary data.</text>
</comment>
<dbReference type="EC" id="4.2.1.1" evidence="2 6"/>
<dbReference type="SUPFAM" id="SSF51069">
    <property type="entry name" value="Carbonic anhydrase"/>
    <property type="match status" value="1"/>
</dbReference>
<dbReference type="CDD" id="cd03124">
    <property type="entry name" value="alpha_CA_prokaryotic_like"/>
    <property type="match status" value="1"/>
</dbReference>
<dbReference type="PANTHER" id="PTHR18952">
    <property type="entry name" value="CARBONIC ANHYDRASE"/>
    <property type="match status" value="1"/>
</dbReference>
<protein>
    <recommendedName>
        <fullName evidence="2 6">Carbonic anhydrase</fullName>
        <ecNumber evidence="2 6">4.2.1.1</ecNumber>
    </recommendedName>
</protein>
<dbReference type="GO" id="GO:0004089">
    <property type="term" value="F:carbonate dehydratase activity"/>
    <property type="evidence" value="ECO:0007669"/>
    <property type="project" value="UniProtKB-UniRule"/>
</dbReference>
<comment type="cofactor">
    <cofactor evidence="1 6">
        <name>Zn(2+)</name>
        <dbReference type="ChEBI" id="CHEBI:29105"/>
    </cofactor>
</comment>
<comment type="catalytic activity">
    <reaction evidence="6">
        <text>hydrogencarbonate + H(+) = CO2 + H2O</text>
        <dbReference type="Rhea" id="RHEA:10748"/>
        <dbReference type="ChEBI" id="CHEBI:15377"/>
        <dbReference type="ChEBI" id="CHEBI:15378"/>
        <dbReference type="ChEBI" id="CHEBI:16526"/>
        <dbReference type="ChEBI" id="CHEBI:17544"/>
        <dbReference type="EC" id="4.2.1.1"/>
    </reaction>
</comment>
<dbReference type="Gene3D" id="3.10.200.10">
    <property type="entry name" value="Alpha carbonic anhydrase"/>
    <property type="match status" value="1"/>
</dbReference>
<keyword evidence="9" id="KW-1185">Reference proteome</keyword>
<evidence type="ECO:0000256" key="1">
    <source>
        <dbReference type="ARBA" id="ARBA00001947"/>
    </source>
</evidence>
<evidence type="ECO:0000313" key="9">
    <source>
        <dbReference type="Proteomes" id="UP001370490"/>
    </source>
</evidence>
<dbReference type="PROSITE" id="PS00162">
    <property type="entry name" value="ALPHA_CA_1"/>
    <property type="match status" value="1"/>
</dbReference>
<evidence type="ECO:0000256" key="5">
    <source>
        <dbReference type="ARBA" id="ARBA00023239"/>
    </source>
</evidence>
<reference evidence="8 9" key="1">
    <citation type="submission" date="2023-12" db="EMBL/GenBank/DDBJ databases">
        <title>A high-quality genome assembly for Dillenia turbinata (Dilleniales).</title>
        <authorList>
            <person name="Chanderbali A."/>
        </authorList>
    </citation>
    <scope>NUCLEOTIDE SEQUENCE [LARGE SCALE GENOMIC DNA]</scope>
    <source>
        <strain evidence="8">LSX21</strain>
        <tissue evidence="8">Leaf</tissue>
    </source>
</reference>
<dbReference type="InterPro" id="IPR023561">
    <property type="entry name" value="Carbonic_anhydrase_a-class"/>
</dbReference>
<keyword evidence="5 6" id="KW-0456">Lyase</keyword>
<evidence type="ECO:0000256" key="4">
    <source>
        <dbReference type="ARBA" id="ARBA00022833"/>
    </source>
</evidence>
<feature type="domain" description="Alpha-carbonic anhydrase" evidence="7">
    <location>
        <begin position="8"/>
        <end position="244"/>
    </location>
</feature>